<evidence type="ECO:0000313" key="1">
    <source>
        <dbReference type="EMBL" id="KEY74418.1"/>
    </source>
</evidence>
<dbReference type="InterPro" id="IPR006175">
    <property type="entry name" value="YjgF/YER057c/UK114"/>
</dbReference>
<dbReference type="Pfam" id="PF01042">
    <property type="entry name" value="Ribonuc_L-PSP"/>
    <property type="match status" value="1"/>
</dbReference>
<sequence>MSSYSQIAESFHVLPANLRVMVEAVGLSLEDVVEVNIFLSDMGGFARINEVYETYWGDIKPTRICVTVKTLAENTDVEISELEVMPFLNHWLRRGVTTASIAFNGRVNSHTDSIVDPSVHALLVDDAAHSYAVDLGGDVRSIWARWAKLNEGF</sequence>
<evidence type="ECO:0000313" key="2">
    <source>
        <dbReference type="Proteomes" id="UP000028045"/>
    </source>
</evidence>
<dbReference type="AlphaFoldDB" id="A0A084BA39"/>
<dbReference type="Proteomes" id="UP000028045">
    <property type="component" value="Unassembled WGS sequence"/>
</dbReference>
<dbReference type="CDD" id="cd00448">
    <property type="entry name" value="YjgF_YER057c_UK114_family"/>
    <property type="match status" value="1"/>
</dbReference>
<dbReference type="SUPFAM" id="SSF55298">
    <property type="entry name" value="YjgF-like"/>
    <property type="match status" value="1"/>
</dbReference>
<proteinExistence type="predicted"/>
<reference evidence="1 2" key="1">
    <citation type="journal article" date="2014" name="BMC Genomics">
        <title>Comparative genome sequencing reveals chemotype-specific gene clusters in the toxigenic black mold Stachybotrys.</title>
        <authorList>
            <person name="Semeiks J."/>
            <person name="Borek D."/>
            <person name="Otwinowski Z."/>
            <person name="Grishin N.V."/>
        </authorList>
    </citation>
    <scope>NUCLEOTIDE SEQUENCE [LARGE SCALE GENOMIC DNA]</scope>
    <source>
        <strain evidence="2">CBS 109288 / IBT 7711</strain>
    </source>
</reference>
<protein>
    <submittedName>
        <fullName evidence="1">Uncharacterized protein</fullName>
    </submittedName>
</protein>
<keyword evidence="2" id="KW-1185">Reference proteome</keyword>
<gene>
    <name evidence="1" type="ORF">S7711_04458</name>
</gene>
<dbReference type="Gene3D" id="3.30.1330.40">
    <property type="entry name" value="RutC-like"/>
    <property type="match status" value="1"/>
</dbReference>
<dbReference type="EMBL" id="KL647570">
    <property type="protein sequence ID" value="KEY74418.1"/>
    <property type="molecule type" value="Genomic_DNA"/>
</dbReference>
<accession>A0A084BA39</accession>
<organism evidence="1 2">
    <name type="scientific">Stachybotrys chartarum (strain CBS 109288 / IBT 7711)</name>
    <name type="common">Toxic black mold</name>
    <name type="synonym">Stilbospora chartarum</name>
    <dbReference type="NCBI Taxonomy" id="1280523"/>
    <lineage>
        <taxon>Eukaryota</taxon>
        <taxon>Fungi</taxon>
        <taxon>Dikarya</taxon>
        <taxon>Ascomycota</taxon>
        <taxon>Pezizomycotina</taxon>
        <taxon>Sordariomycetes</taxon>
        <taxon>Hypocreomycetidae</taxon>
        <taxon>Hypocreales</taxon>
        <taxon>Stachybotryaceae</taxon>
        <taxon>Stachybotrys</taxon>
    </lineage>
</organism>
<dbReference type="InterPro" id="IPR035959">
    <property type="entry name" value="RutC-like_sf"/>
</dbReference>
<dbReference type="HOGENOM" id="CLU_144334_0_0_1"/>
<name>A0A084BA39_STACB</name>